<dbReference type="Pfam" id="PF14292">
    <property type="entry name" value="SusE"/>
    <property type="match status" value="1"/>
</dbReference>
<evidence type="ECO:0000313" key="6">
    <source>
        <dbReference type="Proteomes" id="UP000279541"/>
    </source>
</evidence>
<dbReference type="Proteomes" id="UP000279541">
    <property type="component" value="Chromosome"/>
</dbReference>
<dbReference type="OrthoDB" id="975117at2"/>
<dbReference type="EMBL" id="FTNZ01000004">
    <property type="protein sequence ID" value="SIS35536.1"/>
    <property type="molecule type" value="Genomic_DNA"/>
</dbReference>
<keyword evidence="6" id="KW-1185">Reference proteome</keyword>
<evidence type="ECO:0000259" key="1">
    <source>
        <dbReference type="Pfam" id="PF14292"/>
    </source>
</evidence>
<evidence type="ECO:0000313" key="3">
    <source>
        <dbReference type="EMBL" id="AZA98101.1"/>
    </source>
</evidence>
<evidence type="ECO:0000313" key="4">
    <source>
        <dbReference type="EMBL" id="SIS35536.1"/>
    </source>
</evidence>
<accession>A0A1N7IEU2</accession>
<dbReference type="KEGG" id="cjt:EG359_00080"/>
<dbReference type="EMBL" id="CP033926">
    <property type="protein sequence ID" value="AZA98101.1"/>
    <property type="molecule type" value="Genomic_DNA"/>
</dbReference>
<dbReference type="RefSeq" id="WP_076354160.1">
    <property type="nucleotide sequence ID" value="NZ_CP033926.1"/>
</dbReference>
<evidence type="ECO:0000259" key="2">
    <source>
        <dbReference type="Pfam" id="PF16411"/>
    </source>
</evidence>
<dbReference type="InterPro" id="IPR032187">
    <property type="entry name" value="SusF/SusE-like_C"/>
</dbReference>
<dbReference type="Proteomes" id="UP000186106">
    <property type="component" value="Unassembled WGS sequence"/>
</dbReference>
<sequence>MKNIFKILAIAFIGMWLVSCEKDEDRAILGNPSASSLTSDKTSLVLIKDNAAQSAITFNWKAPDYGVAVAQKNQLQIAVKGTNFASPKNVALNDGASKVTFTVAEINDYVQDAGLVPEVAGDVEVRLSSKLGENAAITSNVVTITVTPYMTAFPSFYLVGDASSVGWSEVNAQLLYKKDNFSTIYTYLENGKTFRFLGQQGWDPKNYSLDAAGIKTENKYFKTWSPNLVAAPAENIQFNGPTGMYKIIIDADATQKSITVSPSPLNNWNPANLYIVGTVNGWDSGTAIPMSNLGNGKFEYTVALPAASEFKFLGQQSWGELDWGNITADGNTGYIGPKGSNGNIKFDGTGGSYKITVDLKLGVYTIKPL</sequence>
<name>A0A1N7IEU2_9FLAO</name>
<dbReference type="InterPro" id="IPR025970">
    <property type="entry name" value="SusE"/>
</dbReference>
<feature type="domain" description="Outer membrane protein SusF/SusE-like C-terminal" evidence="2">
    <location>
        <begin position="272"/>
        <end position="361"/>
    </location>
</feature>
<dbReference type="Pfam" id="PF16411">
    <property type="entry name" value="SusF_SusE"/>
    <property type="match status" value="1"/>
</dbReference>
<dbReference type="Gene3D" id="2.60.40.3620">
    <property type="match status" value="2"/>
</dbReference>
<dbReference type="AlphaFoldDB" id="A0A1N7IEU2"/>
<reference evidence="3 6" key="2">
    <citation type="submission" date="2018-11" db="EMBL/GenBank/DDBJ databases">
        <title>Proposal to divide the Flavobacteriaceae and reorganize its genera based on Amino Acid Identity values calculated from whole genome sequences.</title>
        <authorList>
            <person name="Nicholson A.C."/>
            <person name="Gulvik C.A."/>
            <person name="Whitney A.M."/>
            <person name="Humrighouse B.W."/>
            <person name="Bell M."/>
            <person name="Holmes B."/>
            <person name="Steigerwalt A.G."/>
            <person name="Villarma A."/>
            <person name="Sheth M."/>
            <person name="Batra D."/>
            <person name="Pryor J."/>
            <person name="Bernardet J.-F."/>
            <person name="Hugo C."/>
            <person name="Kampfer P."/>
            <person name="Newman J."/>
            <person name="McQuiston J.R."/>
        </authorList>
    </citation>
    <scope>NUCLEOTIDE SEQUENCE [LARGE SCALE GENOMIC DNA]</scope>
    <source>
        <strain evidence="3 6">DSM 16927</strain>
    </source>
</reference>
<protein>
    <submittedName>
        <fullName evidence="3">SusF/SusE family outer membrane protein</fullName>
    </submittedName>
</protein>
<reference evidence="4 5" key="1">
    <citation type="submission" date="2017-01" db="EMBL/GenBank/DDBJ databases">
        <authorList>
            <person name="Mah S.A."/>
            <person name="Swanson W.J."/>
            <person name="Moy G.W."/>
            <person name="Vacquier V.D."/>
        </authorList>
    </citation>
    <scope>NUCLEOTIDE SEQUENCE [LARGE SCALE GENOMIC DNA]</scope>
    <source>
        <strain evidence="4 5">DSM 16927</strain>
    </source>
</reference>
<dbReference type="PROSITE" id="PS51257">
    <property type="entry name" value="PROKAR_LIPOPROTEIN"/>
    <property type="match status" value="1"/>
</dbReference>
<dbReference type="STRING" id="112234.SAMN05421768_104400"/>
<gene>
    <name evidence="3" type="ORF">EG359_00080</name>
    <name evidence="4" type="ORF">SAMN05421768_104400</name>
</gene>
<proteinExistence type="predicted"/>
<feature type="domain" description="SusE outer membrane protein" evidence="1">
    <location>
        <begin position="22"/>
        <end position="127"/>
    </location>
</feature>
<organism evidence="4 5">
    <name type="scientific">Chryseobacterium joostei</name>
    <dbReference type="NCBI Taxonomy" id="112234"/>
    <lineage>
        <taxon>Bacteria</taxon>
        <taxon>Pseudomonadati</taxon>
        <taxon>Bacteroidota</taxon>
        <taxon>Flavobacteriia</taxon>
        <taxon>Flavobacteriales</taxon>
        <taxon>Weeksellaceae</taxon>
        <taxon>Chryseobacterium group</taxon>
        <taxon>Chryseobacterium</taxon>
    </lineage>
</organism>
<evidence type="ECO:0000313" key="5">
    <source>
        <dbReference type="Proteomes" id="UP000186106"/>
    </source>
</evidence>